<keyword evidence="4 9" id="KW-0812">Transmembrane</keyword>
<keyword evidence="2" id="KW-0813">Transport</keyword>
<dbReference type="InterPro" id="IPR003439">
    <property type="entry name" value="ABC_transporter-like_ATP-bd"/>
</dbReference>
<dbReference type="SUPFAM" id="SSF52540">
    <property type="entry name" value="P-loop containing nucleoside triphosphate hydrolases"/>
    <property type="match status" value="1"/>
</dbReference>
<dbReference type="Pfam" id="PF00664">
    <property type="entry name" value="ABC_membrane"/>
    <property type="match status" value="1"/>
</dbReference>
<evidence type="ECO:0000256" key="7">
    <source>
        <dbReference type="ARBA" id="ARBA00022989"/>
    </source>
</evidence>
<evidence type="ECO:0000256" key="2">
    <source>
        <dbReference type="ARBA" id="ARBA00022448"/>
    </source>
</evidence>
<feature type="transmembrane region" description="Helical" evidence="9">
    <location>
        <begin position="158"/>
        <end position="191"/>
    </location>
</feature>
<dbReference type="Pfam" id="PF00005">
    <property type="entry name" value="ABC_tran"/>
    <property type="match status" value="1"/>
</dbReference>
<proteinExistence type="predicted"/>
<keyword evidence="8 9" id="KW-0472">Membrane</keyword>
<evidence type="ECO:0000256" key="8">
    <source>
        <dbReference type="ARBA" id="ARBA00023136"/>
    </source>
</evidence>
<gene>
    <name evidence="12" type="ORF">GK047_06675</name>
</gene>
<evidence type="ECO:0000256" key="4">
    <source>
        <dbReference type="ARBA" id="ARBA00022692"/>
    </source>
</evidence>
<dbReference type="FunFam" id="3.40.50.300:FF:000287">
    <property type="entry name" value="Multidrug ABC transporter ATP-binding protein"/>
    <property type="match status" value="1"/>
</dbReference>
<dbReference type="GO" id="GO:0005524">
    <property type="term" value="F:ATP binding"/>
    <property type="evidence" value="ECO:0007669"/>
    <property type="project" value="UniProtKB-KW"/>
</dbReference>
<dbReference type="FunFam" id="1.20.1560.10:FF:000011">
    <property type="entry name" value="Multidrug ABC transporter ATP-binding protein"/>
    <property type="match status" value="1"/>
</dbReference>
<feature type="transmembrane region" description="Helical" evidence="9">
    <location>
        <begin position="36"/>
        <end position="56"/>
    </location>
</feature>
<dbReference type="AlphaFoldDB" id="A0A6G3ZVH7"/>
<accession>A0A6G3ZVH7</accession>
<dbReference type="InterPro" id="IPR003593">
    <property type="entry name" value="AAA+_ATPase"/>
</dbReference>
<feature type="domain" description="ABC transporter" evidence="10">
    <location>
        <begin position="356"/>
        <end position="590"/>
    </location>
</feature>
<dbReference type="GO" id="GO:0015421">
    <property type="term" value="F:ABC-type oligopeptide transporter activity"/>
    <property type="evidence" value="ECO:0007669"/>
    <property type="project" value="TreeGrafter"/>
</dbReference>
<dbReference type="PROSITE" id="PS50893">
    <property type="entry name" value="ABC_TRANSPORTER_2"/>
    <property type="match status" value="1"/>
</dbReference>
<evidence type="ECO:0000259" key="11">
    <source>
        <dbReference type="PROSITE" id="PS50929"/>
    </source>
</evidence>
<dbReference type="EMBL" id="JAAIKC010000001">
    <property type="protein sequence ID" value="NEW05704.1"/>
    <property type="molecule type" value="Genomic_DNA"/>
</dbReference>
<dbReference type="SUPFAM" id="SSF90123">
    <property type="entry name" value="ABC transporter transmembrane region"/>
    <property type="match status" value="1"/>
</dbReference>
<name>A0A6G3ZVH7_9BACL</name>
<feature type="domain" description="ABC transmembrane type-1" evidence="11">
    <location>
        <begin position="41"/>
        <end position="322"/>
    </location>
</feature>
<dbReference type="SMART" id="SM00382">
    <property type="entry name" value="AAA"/>
    <property type="match status" value="1"/>
</dbReference>
<keyword evidence="3" id="KW-1003">Cell membrane</keyword>
<dbReference type="Gene3D" id="1.20.1560.10">
    <property type="entry name" value="ABC transporter type 1, transmembrane domain"/>
    <property type="match status" value="1"/>
</dbReference>
<evidence type="ECO:0000256" key="9">
    <source>
        <dbReference type="SAM" id="Phobius"/>
    </source>
</evidence>
<protein>
    <submittedName>
        <fullName evidence="12">ABC transporter ATP-binding protein</fullName>
    </submittedName>
</protein>
<keyword evidence="5" id="KW-0547">Nucleotide-binding</keyword>
<sequence length="600" mass="67507">MKFLNFGKDEKKRSPHSKSTIKSMVREMFLQIRTQWGILMLAAACVIGISILEFMIPQLTKKIIDYMIPGKKYRELLEMAGLIIIAALLLGIFNFVNSYVMTIVSQKAIFQLRDKLYRHTVNLDLKFFDRNRTGDLMARLTGDVNQLQDLVSSDTLSIIANIFTCLVITSYLFYVDWQLALCIIITLPLLFGSSRFFSIRIKSAYRTVRQATAELNNQLQDTLTSIRTIKTFASEDDEADKFSKSSEQNRMATVSASRLSSLFSPLIDWLNYIGMTIVLLVGAWQVMLGHLTVGEIVAYLAYLRLLQGPIRSLSRMVNKVQQSAAAFERIQEVLDTIPEVRDIEKAIILPPVRGEIVFEDVNFAYEKGQPVLQNFHLRLVPNQVTALVGSSGSGKSTIAHLIARMYDVQMGCIYMDGHPLKMVQMKSLRQQMGVVSQEVILLNGTIRDNIAYGNPQATNEEIEAAAAAANAHDFISGFQQGYDTPVGERGIKLSGGQRQRISIARAFLKKPRLIILDEATASLDTESEQQIQHALAVLLPGRTCLVIAHRLSTIQAADQIIVLEKGEIVEKGTHEALLRQEGRYKLLHDRQFSRKEFQIN</sequence>
<dbReference type="GO" id="GO:0005886">
    <property type="term" value="C:plasma membrane"/>
    <property type="evidence" value="ECO:0007669"/>
    <property type="project" value="UniProtKB-SubCell"/>
</dbReference>
<dbReference type="InterPro" id="IPR027417">
    <property type="entry name" value="P-loop_NTPase"/>
</dbReference>
<evidence type="ECO:0000259" key="10">
    <source>
        <dbReference type="PROSITE" id="PS50893"/>
    </source>
</evidence>
<dbReference type="InterPro" id="IPR036640">
    <property type="entry name" value="ABC1_TM_sf"/>
</dbReference>
<dbReference type="PROSITE" id="PS50929">
    <property type="entry name" value="ABC_TM1F"/>
    <property type="match status" value="1"/>
</dbReference>
<evidence type="ECO:0000313" key="12">
    <source>
        <dbReference type="EMBL" id="NEW05704.1"/>
    </source>
</evidence>
<keyword evidence="7 9" id="KW-1133">Transmembrane helix</keyword>
<dbReference type="PROSITE" id="PS00211">
    <property type="entry name" value="ABC_TRANSPORTER_1"/>
    <property type="match status" value="1"/>
</dbReference>
<comment type="caution">
    <text evidence="12">The sequence shown here is derived from an EMBL/GenBank/DDBJ whole genome shotgun (WGS) entry which is preliminary data.</text>
</comment>
<evidence type="ECO:0000256" key="1">
    <source>
        <dbReference type="ARBA" id="ARBA00004651"/>
    </source>
</evidence>
<dbReference type="GO" id="GO:0016887">
    <property type="term" value="F:ATP hydrolysis activity"/>
    <property type="evidence" value="ECO:0007669"/>
    <property type="project" value="InterPro"/>
</dbReference>
<dbReference type="PANTHER" id="PTHR43394:SF1">
    <property type="entry name" value="ATP-BINDING CASSETTE SUB-FAMILY B MEMBER 10, MITOCHONDRIAL"/>
    <property type="match status" value="1"/>
</dbReference>
<evidence type="ECO:0000256" key="3">
    <source>
        <dbReference type="ARBA" id="ARBA00022475"/>
    </source>
</evidence>
<evidence type="ECO:0000256" key="6">
    <source>
        <dbReference type="ARBA" id="ARBA00022840"/>
    </source>
</evidence>
<dbReference type="PANTHER" id="PTHR43394">
    <property type="entry name" value="ATP-DEPENDENT PERMEASE MDL1, MITOCHONDRIAL"/>
    <property type="match status" value="1"/>
</dbReference>
<dbReference type="RefSeq" id="WP_163942899.1">
    <property type="nucleotide sequence ID" value="NZ_JAAIKC010000001.1"/>
</dbReference>
<reference evidence="12" key="1">
    <citation type="submission" date="2020-02" db="EMBL/GenBank/DDBJ databases">
        <authorList>
            <person name="Shen X.-R."/>
            <person name="Zhang Y.-X."/>
        </authorList>
    </citation>
    <scope>NUCLEOTIDE SEQUENCE</scope>
    <source>
        <strain evidence="12">SYP-B3998</strain>
    </source>
</reference>
<dbReference type="InterPro" id="IPR039421">
    <property type="entry name" value="Type_1_exporter"/>
</dbReference>
<dbReference type="Gene3D" id="3.40.50.300">
    <property type="entry name" value="P-loop containing nucleotide triphosphate hydrolases"/>
    <property type="match status" value="1"/>
</dbReference>
<dbReference type="InterPro" id="IPR017871">
    <property type="entry name" value="ABC_transporter-like_CS"/>
</dbReference>
<feature type="transmembrane region" description="Helical" evidence="9">
    <location>
        <begin position="76"/>
        <end position="96"/>
    </location>
</feature>
<keyword evidence="6 12" id="KW-0067">ATP-binding</keyword>
<evidence type="ECO:0000256" key="5">
    <source>
        <dbReference type="ARBA" id="ARBA00022741"/>
    </source>
</evidence>
<comment type="subcellular location">
    <subcellularLocation>
        <location evidence="1">Cell membrane</location>
        <topology evidence="1">Multi-pass membrane protein</topology>
    </subcellularLocation>
</comment>
<feature type="transmembrane region" description="Helical" evidence="9">
    <location>
        <begin position="259"/>
        <end position="281"/>
    </location>
</feature>
<dbReference type="InterPro" id="IPR011527">
    <property type="entry name" value="ABC1_TM_dom"/>
</dbReference>
<dbReference type="CDD" id="cd07346">
    <property type="entry name" value="ABC_6TM_exporters"/>
    <property type="match status" value="1"/>
</dbReference>
<organism evidence="12">
    <name type="scientific">Paenibacillus sp. SYP-B3998</name>
    <dbReference type="NCBI Taxonomy" id="2678564"/>
    <lineage>
        <taxon>Bacteria</taxon>
        <taxon>Bacillati</taxon>
        <taxon>Bacillota</taxon>
        <taxon>Bacilli</taxon>
        <taxon>Bacillales</taxon>
        <taxon>Paenibacillaceae</taxon>
        <taxon>Paenibacillus</taxon>
    </lineage>
</organism>